<keyword evidence="2" id="KW-0812">Transmembrane</keyword>
<proteinExistence type="predicted"/>
<keyword evidence="4" id="KW-1185">Reference proteome</keyword>
<comment type="caution">
    <text evidence="3">The sequence shown here is derived from an EMBL/GenBank/DDBJ whole genome shotgun (WGS) entry which is preliminary data.</text>
</comment>
<feature type="compositionally biased region" description="Acidic residues" evidence="1">
    <location>
        <begin position="470"/>
        <end position="481"/>
    </location>
</feature>
<dbReference type="AlphaFoldDB" id="A0A812JF81"/>
<evidence type="ECO:0000256" key="2">
    <source>
        <dbReference type="SAM" id="Phobius"/>
    </source>
</evidence>
<accession>A0A812JF81</accession>
<evidence type="ECO:0000313" key="4">
    <source>
        <dbReference type="Proteomes" id="UP000601435"/>
    </source>
</evidence>
<sequence>MPRNQTFCPISDETLGEVLCAVDEACVCANSSHIRELANVTVDGLACYACEPRRPPACTEANDQCTPEACECGNPLTHVKRDATTVDGSPCHYCEPIGGMASIGRPEFFMVLMVLALIAMWQLLGRKPVSGKSSLRLSRRQGDRNRAIRVQQEPLRFYEEVMFMVGDFFDFVVDGAWELFRVAWGLLQRLAAFLSSASPLKTVNAIRSFIRPAKDDLDWDVVATQREAKRPLRRRLEAPTADSAAGSATAGLAPVRPSAQKAPVPRPEKAPERKLSNTSTASKATEQQEKAKKVAEKVSEKSEKVSEPKPKRKVERQAETRAPNGATKAPPAEPVEGLREAKANEKARRPGPKAKLCPPKVLEERGPGQDGPAELGKEATASLKVDSQEAQEVAETCTSCAQTGLQSDLPKDVHFELPSPSPLYKAAIAVIKASAVEAAVEVEGKSFMQSTTTVMLEEFEGSTEGSIAPNDDDTAQTESEDCDNRGSLRANTAAAAAAILAAATDKRAAALELLDAAAMPTIEVRTFLSEPDMEAPVMRRTVSDSDLALYC</sequence>
<dbReference type="EMBL" id="CAJNJA010006209">
    <property type="protein sequence ID" value="CAE7207256.1"/>
    <property type="molecule type" value="Genomic_DNA"/>
</dbReference>
<feature type="compositionally biased region" description="Basic and acidic residues" evidence="1">
    <location>
        <begin position="286"/>
        <end position="319"/>
    </location>
</feature>
<reference evidence="3" key="1">
    <citation type="submission" date="2021-02" db="EMBL/GenBank/DDBJ databases">
        <authorList>
            <person name="Dougan E. K."/>
            <person name="Rhodes N."/>
            <person name="Thang M."/>
            <person name="Chan C."/>
        </authorList>
    </citation>
    <scope>NUCLEOTIDE SEQUENCE</scope>
</reference>
<gene>
    <name evidence="3" type="ORF">SNEC2469_LOCUS1860</name>
</gene>
<evidence type="ECO:0000256" key="1">
    <source>
        <dbReference type="SAM" id="MobiDB-lite"/>
    </source>
</evidence>
<keyword evidence="2" id="KW-1133">Transmembrane helix</keyword>
<keyword evidence="2" id="KW-0472">Membrane</keyword>
<name>A0A812JF81_9DINO</name>
<feature type="compositionally biased region" description="Low complexity" evidence="1">
    <location>
        <begin position="238"/>
        <end position="254"/>
    </location>
</feature>
<evidence type="ECO:0000313" key="3">
    <source>
        <dbReference type="EMBL" id="CAE7207256.1"/>
    </source>
</evidence>
<feature type="compositionally biased region" description="Basic and acidic residues" evidence="1">
    <location>
        <begin position="266"/>
        <end position="275"/>
    </location>
</feature>
<dbReference type="Proteomes" id="UP000601435">
    <property type="component" value="Unassembled WGS sequence"/>
</dbReference>
<feature type="transmembrane region" description="Helical" evidence="2">
    <location>
        <begin position="108"/>
        <end position="124"/>
    </location>
</feature>
<feature type="compositionally biased region" description="Basic and acidic residues" evidence="1">
    <location>
        <begin position="336"/>
        <end position="348"/>
    </location>
</feature>
<feature type="region of interest" description="Disordered" evidence="1">
    <location>
        <begin position="232"/>
        <end position="373"/>
    </location>
</feature>
<dbReference type="OrthoDB" id="433483at2759"/>
<protein>
    <submittedName>
        <fullName evidence="3">Uncharacterized protein</fullName>
    </submittedName>
</protein>
<organism evidence="3 4">
    <name type="scientific">Symbiodinium necroappetens</name>
    <dbReference type="NCBI Taxonomy" id="1628268"/>
    <lineage>
        <taxon>Eukaryota</taxon>
        <taxon>Sar</taxon>
        <taxon>Alveolata</taxon>
        <taxon>Dinophyceae</taxon>
        <taxon>Suessiales</taxon>
        <taxon>Symbiodiniaceae</taxon>
        <taxon>Symbiodinium</taxon>
    </lineage>
</organism>
<feature type="region of interest" description="Disordered" evidence="1">
    <location>
        <begin position="462"/>
        <end position="484"/>
    </location>
</feature>